<feature type="compositionally biased region" description="Basic residues" evidence="1">
    <location>
        <begin position="1"/>
        <end position="10"/>
    </location>
</feature>
<dbReference type="GeneID" id="66117948"/>
<dbReference type="Pfam" id="PF08192">
    <property type="entry name" value="Peptidase_S64"/>
    <property type="match status" value="1"/>
</dbReference>
<dbReference type="GO" id="GO:0008233">
    <property type="term" value="F:peptidase activity"/>
    <property type="evidence" value="ECO:0007669"/>
    <property type="project" value="UniProtKB-KW"/>
</dbReference>
<dbReference type="Proteomes" id="UP000790833">
    <property type="component" value="Unassembled WGS sequence"/>
</dbReference>
<dbReference type="EMBL" id="JAHMUF010000007">
    <property type="protein sequence ID" value="KAG7194362.1"/>
    <property type="molecule type" value="Genomic_DNA"/>
</dbReference>
<feature type="region of interest" description="Disordered" evidence="1">
    <location>
        <begin position="1"/>
        <end position="58"/>
    </location>
</feature>
<feature type="compositionally biased region" description="Polar residues" evidence="1">
    <location>
        <begin position="15"/>
        <end position="33"/>
    </location>
</feature>
<dbReference type="AlphaFoldDB" id="A0A9P7VAN7"/>
<evidence type="ECO:0000313" key="2">
    <source>
        <dbReference type="EMBL" id="KAG7194362.1"/>
    </source>
</evidence>
<evidence type="ECO:0000313" key="3">
    <source>
        <dbReference type="Proteomes" id="UP000790833"/>
    </source>
</evidence>
<name>A0A9P7VAN7_9ASCO</name>
<dbReference type="RefSeq" id="XP_043049909.1">
    <property type="nucleotide sequence ID" value="XM_043195243.1"/>
</dbReference>
<reference evidence="2" key="1">
    <citation type="submission" date="2021-03" db="EMBL/GenBank/DDBJ databases">
        <authorList>
            <person name="Palmer J.M."/>
        </authorList>
    </citation>
    <scope>NUCLEOTIDE SEQUENCE</scope>
    <source>
        <strain evidence="2">ARV_011</strain>
    </source>
</reference>
<protein>
    <submittedName>
        <fullName evidence="2">SPS-sensor serine protease component ssy5</fullName>
    </submittedName>
</protein>
<evidence type="ECO:0000256" key="1">
    <source>
        <dbReference type="SAM" id="MobiDB-lite"/>
    </source>
</evidence>
<dbReference type="GO" id="GO:0006508">
    <property type="term" value="P:proteolysis"/>
    <property type="evidence" value="ECO:0007669"/>
    <property type="project" value="UniProtKB-KW"/>
</dbReference>
<feature type="region of interest" description="Disordered" evidence="1">
    <location>
        <begin position="415"/>
        <end position="439"/>
    </location>
</feature>
<sequence>MKKFLIRNRKPVMDSSAQGSSSAMDPHNNNNNDLYPINSGGGNRSTYTSESQDSFGDLQPMFTQEDRTADKENSVAVSGTPFINDTNLNLNPTISIAKSSVFTKDSTDYMGGKSIFSKGKMTLSYSTKPSTAPSTAITGDSVGSGSGKKGQLRFGLPLQILELPEDSHGVEIDLQQAIQEKLHQLSEDCSYTINQFNNSLANLSTTVINIIDCLKGFIKFINSSKERSDYKSTEWRFDTYNNIYIRRLMVVYLNLYDNLLTDDAYLKLKLLLTKNFNDFISTLSSSNVKQKNNSQKLNASMSDKGGPYVLQKPQNYAVGINGSQRLPNENVVHSIMGKMASSSASVKEQNGSFIAPILRGLGTSMNVMCLYFAYPNPTEFHYKLAKSLHDLFDEIHIMVVKNKIELAATTIPGPPVTAEPLNGKDNLPSPQPLGDSGRSLPSTFIPQVNYTARFKLPFRVPTDITKPPMSMSISLESTTRVSGTVGGYIYPMINVKTQPHLQSYANSKFAVSCGHVCLDQNGDSGGESIQYPHVSVPSKVVILLYKQALVSQYQKFNSMTTDGNSANQMPLVEARAAYSQVIQQVDQMFPPKRVKVVDPRTKQMKYEISNLPIHRFGQIIWGERALIDAGKKKRLSDLAVIKVNRNLICDANFLGDDIPFNEYDQSLMFDNLYVRSIVPLRRAEVAQIDGIDINEIDDEAPVSDMAASNVYDGINVFKYGSTSKFTKGNLNGIKLVYWFDGAIQSSEFIVNSIESNSAFAAGGDSGLWVLTKCEDCPPGSLSESKGLAVLGMLHSYDGEFKQFGLFSPMTEILSRLQAITSIKWGIVGVSPTKKEMAEMGLDYADDEDDLESISGALSMASNATSEVD</sequence>
<keyword evidence="2" id="KW-0645">Protease</keyword>
<keyword evidence="2" id="KW-0378">Hydrolase</keyword>
<organism evidence="2 3">
    <name type="scientific">Scheffersomyces spartinae</name>
    <dbReference type="NCBI Taxonomy" id="45513"/>
    <lineage>
        <taxon>Eukaryota</taxon>
        <taxon>Fungi</taxon>
        <taxon>Dikarya</taxon>
        <taxon>Ascomycota</taxon>
        <taxon>Saccharomycotina</taxon>
        <taxon>Pichiomycetes</taxon>
        <taxon>Debaryomycetaceae</taxon>
        <taxon>Scheffersomyces</taxon>
    </lineage>
</organism>
<dbReference type="OrthoDB" id="4096087at2759"/>
<proteinExistence type="predicted"/>
<comment type="caution">
    <text evidence="2">The sequence shown here is derived from an EMBL/GenBank/DDBJ whole genome shotgun (WGS) entry which is preliminary data.</text>
</comment>
<accession>A0A9P7VAN7</accession>
<keyword evidence="3" id="KW-1185">Reference proteome</keyword>
<dbReference type="InterPro" id="IPR012985">
    <property type="entry name" value="Peptidase_S64_Ssy5"/>
</dbReference>
<gene>
    <name evidence="2" type="primary">SSY5</name>
    <name evidence="2" type="ORF">KQ657_004574</name>
</gene>
<feature type="compositionally biased region" description="Polar residues" evidence="1">
    <location>
        <begin position="44"/>
        <end position="54"/>
    </location>
</feature>